<sequence length="121" mass="13915">MDPKHTGEILKHLEKQNELLSESHSSISHELHQLQVEEEMLMRKFHQLMQAQALNNKGRMHPFGSSLLDCRTWTHSYLPLHSNPSNIGLQATSKGRVMLMKTVIQSAMKMIKRVILPCFSL</sequence>
<reference evidence="1 2" key="1">
    <citation type="journal article" date="2024" name="G3 (Bethesda)">
        <title>Genome assembly of Hibiscus sabdariffa L. provides insights into metabolisms of medicinal natural products.</title>
        <authorList>
            <person name="Kim T."/>
        </authorList>
    </citation>
    <scope>NUCLEOTIDE SEQUENCE [LARGE SCALE GENOMIC DNA]</scope>
    <source>
        <strain evidence="1">TK-2024</strain>
        <tissue evidence="1">Old leaves</tissue>
    </source>
</reference>
<dbReference type="EMBL" id="JBBPBM010000023">
    <property type="protein sequence ID" value="KAK8546540.1"/>
    <property type="molecule type" value="Genomic_DNA"/>
</dbReference>
<evidence type="ECO:0000313" key="1">
    <source>
        <dbReference type="EMBL" id="KAK8546540.1"/>
    </source>
</evidence>
<dbReference type="PANTHER" id="PTHR37718:SF2">
    <property type="entry name" value="OS03G0205150 PROTEIN"/>
    <property type="match status" value="1"/>
</dbReference>
<gene>
    <name evidence="1" type="ORF">V6N12_027317</name>
</gene>
<accession>A0ABR2DXQ2</accession>
<proteinExistence type="predicted"/>
<comment type="caution">
    <text evidence="1">The sequence shown here is derived from an EMBL/GenBank/DDBJ whole genome shotgun (WGS) entry which is preliminary data.</text>
</comment>
<protein>
    <submittedName>
        <fullName evidence="1">Uncharacterized protein</fullName>
    </submittedName>
</protein>
<dbReference type="Proteomes" id="UP001472677">
    <property type="component" value="Unassembled WGS sequence"/>
</dbReference>
<organism evidence="1 2">
    <name type="scientific">Hibiscus sabdariffa</name>
    <name type="common">roselle</name>
    <dbReference type="NCBI Taxonomy" id="183260"/>
    <lineage>
        <taxon>Eukaryota</taxon>
        <taxon>Viridiplantae</taxon>
        <taxon>Streptophyta</taxon>
        <taxon>Embryophyta</taxon>
        <taxon>Tracheophyta</taxon>
        <taxon>Spermatophyta</taxon>
        <taxon>Magnoliopsida</taxon>
        <taxon>eudicotyledons</taxon>
        <taxon>Gunneridae</taxon>
        <taxon>Pentapetalae</taxon>
        <taxon>rosids</taxon>
        <taxon>malvids</taxon>
        <taxon>Malvales</taxon>
        <taxon>Malvaceae</taxon>
        <taxon>Malvoideae</taxon>
        <taxon>Hibiscus</taxon>
    </lineage>
</organism>
<evidence type="ECO:0000313" key="2">
    <source>
        <dbReference type="Proteomes" id="UP001472677"/>
    </source>
</evidence>
<dbReference type="PANTHER" id="PTHR37718">
    <property type="entry name" value="BNAC03G61340D PROTEIN"/>
    <property type="match status" value="1"/>
</dbReference>
<keyword evidence="2" id="KW-1185">Reference proteome</keyword>
<name>A0ABR2DXQ2_9ROSI</name>